<protein>
    <recommendedName>
        <fullName evidence="3">F5/8 type C domain-containing protein</fullName>
    </recommendedName>
</protein>
<dbReference type="SUPFAM" id="SSF49785">
    <property type="entry name" value="Galactose-binding domain-like"/>
    <property type="match status" value="1"/>
</dbReference>
<proteinExistence type="predicted"/>
<evidence type="ECO:0000313" key="1">
    <source>
        <dbReference type="EMBL" id="EMD32528.1"/>
    </source>
</evidence>
<dbReference type="Gene3D" id="2.60.120.260">
    <property type="entry name" value="Galactose-binding domain-like"/>
    <property type="match status" value="1"/>
</dbReference>
<evidence type="ECO:0008006" key="3">
    <source>
        <dbReference type="Google" id="ProtNLM"/>
    </source>
</evidence>
<dbReference type="InterPro" id="IPR008979">
    <property type="entry name" value="Galactose-bd-like_sf"/>
</dbReference>
<name>M2Q6S7_CERS8</name>
<dbReference type="AlphaFoldDB" id="M2Q6S7"/>
<gene>
    <name evidence="1" type="ORF">CERSUDRAFT_118579</name>
</gene>
<dbReference type="STRING" id="914234.M2Q6S7"/>
<accession>M2Q6S7</accession>
<dbReference type="EMBL" id="KB445810">
    <property type="protein sequence ID" value="EMD32528.1"/>
    <property type="molecule type" value="Genomic_DNA"/>
</dbReference>
<dbReference type="HOGENOM" id="CLU_133965_0_0_1"/>
<reference evidence="1 2" key="1">
    <citation type="journal article" date="2012" name="Proc. Natl. Acad. Sci. U.S.A.">
        <title>Comparative genomics of Ceriporiopsis subvermispora and Phanerochaete chrysosporium provide insight into selective ligninolysis.</title>
        <authorList>
            <person name="Fernandez-Fueyo E."/>
            <person name="Ruiz-Duenas F.J."/>
            <person name="Ferreira P."/>
            <person name="Floudas D."/>
            <person name="Hibbett D.S."/>
            <person name="Canessa P."/>
            <person name="Larrondo L.F."/>
            <person name="James T.Y."/>
            <person name="Seelenfreund D."/>
            <person name="Lobos S."/>
            <person name="Polanco R."/>
            <person name="Tello M."/>
            <person name="Honda Y."/>
            <person name="Watanabe T."/>
            <person name="Watanabe T."/>
            <person name="Ryu J.S."/>
            <person name="Kubicek C.P."/>
            <person name="Schmoll M."/>
            <person name="Gaskell J."/>
            <person name="Hammel K.E."/>
            <person name="St John F.J."/>
            <person name="Vanden Wymelenberg A."/>
            <person name="Sabat G."/>
            <person name="Splinter BonDurant S."/>
            <person name="Syed K."/>
            <person name="Yadav J.S."/>
            <person name="Doddapaneni H."/>
            <person name="Subramanian V."/>
            <person name="Lavin J.L."/>
            <person name="Oguiza J.A."/>
            <person name="Perez G."/>
            <person name="Pisabarro A.G."/>
            <person name="Ramirez L."/>
            <person name="Santoyo F."/>
            <person name="Master E."/>
            <person name="Coutinho P.M."/>
            <person name="Henrissat B."/>
            <person name="Lombard V."/>
            <person name="Magnuson J.K."/>
            <person name="Kuees U."/>
            <person name="Hori C."/>
            <person name="Igarashi K."/>
            <person name="Samejima M."/>
            <person name="Held B.W."/>
            <person name="Barry K.W."/>
            <person name="LaButti K.M."/>
            <person name="Lapidus A."/>
            <person name="Lindquist E.A."/>
            <person name="Lucas S.M."/>
            <person name="Riley R."/>
            <person name="Salamov A.A."/>
            <person name="Hoffmeister D."/>
            <person name="Schwenk D."/>
            <person name="Hadar Y."/>
            <person name="Yarden O."/>
            <person name="de Vries R.P."/>
            <person name="Wiebenga A."/>
            <person name="Stenlid J."/>
            <person name="Eastwood D."/>
            <person name="Grigoriev I.V."/>
            <person name="Berka R.M."/>
            <person name="Blanchette R.A."/>
            <person name="Kersten P."/>
            <person name="Martinez A.T."/>
            <person name="Vicuna R."/>
            <person name="Cullen D."/>
        </authorList>
    </citation>
    <scope>NUCLEOTIDE SEQUENCE [LARGE SCALE GENOMIC DNA]</scope>
    <source>
        <strain evidence="1 2">B</strain>
    </source>
</reference>
<dbReference type="Proteomes" id="UP000016930">
    <property type="component" value="Unassembled WGS sequence"/>
</dbReference>
<keyword evidence="2" id="KW-1185">Reference proteome</keyword>
<organism evidence="1 2">
    <name type="scientific">Ceriporiopsis subvermispora (strain B)</name>
    <name type="common">White-rot fungus</name>
    <name type="synonym">Gelatoporia subvermispora</name>
    <dbReference type="NCBI Taxonomy" id="914234"/>
    <lineage>
        <taxon>Eukaryota</taxon>
        <taxon>Fungi</taxon>
        <taxon>Dikarya</taxon>
        <taxon>Basidiomycota</taxon>
        <taxon>Agaricomycotina</taxon>
        <taxon>Agaricomycetes</taxon>
        <taxon>Polyporales</taxon>
        <taxon>Gelatoporiaceae</taxon>
        <taxon>Gelatoporia</taxon>
    </lineage>
</organism>
<dbReference type="OrthoDB" id="10052260at2759"/>
<evidence type="ECO:0000313" key="2">
    <source>
        <dbReference type="Proteomes" id="UP000016930"/>
    </source>
</evidence>
<sequence length="151" mass="16575">MAAGQQPLINSETKIKVSSTLDKSVGKKNLVDGDPATCWTSQQGTPQFVQLTFPAPVIPRRIILTFQGGFVGTRCSIQASSPDAAKGKAEWRTITHIYPEDVNRKQTFDIPPEETVTMEAGIADIRIVFEESSDFFGRITVYDLQVEGQAV</sequence>